<accession>A0A382P1L4</accession>
<dbReference type="SUPFAM" id="SSF51419">
    <property type="entry name" value="PLP-binding barrel"/>
    <property type="match status" value="1"/>
</dbReference>
<reference evidence="3" key="1">
    <citation type="submission" date="2018-05" db="EMBL/GenBank/DDBJ databases">
        <authorList>
            <person name="Lanie J.A."/>
            <person name="Ng W.-L."/>
            <person name="Kazmierczak K.M."/>
            <person name="Andrzejewski T.M."/>
            <person name="Davidsen T.M."/>
            <person name="Wayne K.J."/>
            <person name="Tettelin H."/>
            <person name="Glass J.I."/>
            <person name="Rusch D."/>
            <person name="Podicherti R."/>
            <person name="Tsui H.-C.T."/>
            <person name="Winkler M.E."/>
        </authorList>
    </citation>
    <scope>NUCLEOTIDE SEQUENCE</scope>
</reference>
<dbReference type="HAMAP" id="MF_02087">
    <property type="entry name" value="PLP_homeostasis"/>
    <property type="match status" value="1"/>
</dbReference>
<evidence type="ECO:0000256" key="1">
    <source>
        <dbReference type="ARBA" id="ARBA00022898"/>
    </source>
</evidence>
<keyword evidence="1" id="KW-0663">Pyridoxal phosphate</keyword>
<organism evidence="3">
    <name type="scientific">marine metagenome</name>
    <dbReference type="NCBI Taxonomy" id="408172"/>
    <lineage>
        <taxon>unclassified sequences</taxon>
        <taxon>metagenomes</taxon>
        <taxon>ecological metagenomes</taxon>
    </lineage>
</organism>
<sequence>MDSSNRNNPVILIAATKTQNTNTLEDCINNGITHIGENRVQEAVSKFEELKKKNIKCVKRMIGHLQSNKINKAITLFNTIDSIDTVSLAKKISVKSDERKLQIQTMLEVNTGREKNKFGFKPEDQQGMLESIELKNINVVGLMTLGPNTRDTKETEFSFRSLRKIKENLNRQLSKDKQLTELSMGMSGDYKIAIEQGSTMIRLGTALFGRRAQL</sequence>
<dbReference type="Pfam" id="PF01168">
    <property type="entry name" value="Ala_racemase_N"/>
    <property type="match status" value="1"/>
</dbReference>
<protein>
    <recommendedName>
        <fullName evidence="2">Alanine racemase N-terminal domain-containing protein</fullName>
    </recommendedName>
</protein>
<dbReference type="InterPro" id="IPR029066">
    <property type="entry name" value="PLP-binding_barrel"/>
</dbReference>
<dbReference type="NCBIfam" id="TIGR00044">
    <property type="entry name" value="YggS family pyridoxal phosphate-dependent enzyme"/>
    <property type="match status" value="1"/>
</dbReference>
<proteinExistence type="inferred from homology"/>
<dbReference type="PANTHER" id="PTHR10146">
    <property type="entry name" value="PROLINE SYNTHETASE CO-TRANSCRIBED BACTERIAL HOMOLOG PROTEIN"/>
    <property type="match status" value="1"/>
</dbReference>
<dbReference type="InterPro" id="IPR011078">
    <property type="entry name" value="PyrdxlP_homeostasis"/>
</dbReference>
<dbReference type="PIRSF" id="PIRSF004848">
    <property type="entry name" value="YBL036c_PLPDEIII"/>
    <property type="match status" value="1"/>
</dbReference>
<name>A0A382P1L4_9ZZZZ</name>
<dbReference type="InterPro" id="IPR001608">
    <property type="entry name" value="Ala_racemase_N"/>
</dbReference>
<evidence type="ECO:0000259" key="2">
    <source>
        <dbReference type="Pfam" id="PF01168"/>
    </source>
</evidence>
<dbReference type="GO" id="GO:0030170">
    <property type="term" value="F:pyridoxal phosphate binding"/>
    <property type="evidence" value="ECO:0007669"/>
    <property type="project" value="InterPro"/>
</dbReference>
<dbReference type="PANTHER" id="PTHR10146:SF14">
    <property type="entry name" value="PYRIDOXAL PHOSPHATE HOMEOSTASIS PROTEIN"/>
    <property type="match status" value="1"/>
</dbReference>
<evidence type="ECO:0000313" key="3">
    <source>
        <dbReference type="EMBL" id="SVC66667.1"/>
    </source>
</evidence>
<dbReference type="FunFam" id="3.20.20.10:FF:000018">
    <property type="entry name" value="Pyridoxal phosphate homeostasis protein"/>
    <property type="match status" value="1"/>
</dbReference>
<dbReference type="CDD" id="cd00635">
    <property type="entry name" value="PLPDE_III_YBL036c_like"/>
    <property type="match status" value="1"/>
</dbReference>
<feature type="domain" description="Alanine racemase N-terminal" evidence="2">
    <location>
        <begin position="29"/>
        <end position="210"/>
    </location>
</feature>
<dbReference type="Gene3D" id="3.20.20.10">
    <property type="entry name" value="Alanine racemase"/>
    <property type="match status" value="1"/>
</dbReference>
<dbReference type="EMBL" id="UINC01103913">
    <property type="protein sequence ID" value="SVC66667.1"/>
    <property type="molecule type" value="Genomic_DNA"/>
</dbReference>
<gene>
    <name evidence="3" type="ORF">METZ01_LOCUS319521</name>
</gene>
<dbReference type="AlphaFoldDB" id="A0A382P1L4"/>